<dbReference type="Proteomes" id="UP001431449">
    <property type="component" value="Unassembled WGS sequence"/>
</dbReference>
<feature type="domain" description="Peptidase M16 N-terminal" evidence="7">
    <location>
        <begin position="53"/>
        <end position="187"/>
    </location>
</feature>
<feature type="domain" description="Peptidase M16 C-terminal" evidence="8">
    <location>
        <begin position="211"/>
        <end position="385"/>
    </location>
</feature>
<evidence type="ECO:0000256" key="4">
    <source>
        <dbReference type="ARBA" id="ARBA00022833"/>
    </source>
</evidence>
<reference evidence="9" key="1">
    <citation type="submission" date="2022-04" db="EMBL/GenBank/DDBJ databases">
        <title>Lysobacter sp. CAU 1642 isolated from sea sand.</title>
        <authorList>
            <person name="Kim W."/>
        </authorList>
    </citation>
    <scope>NUCLEOTIDE SEQUENCE</scope>
    <source>
        <strain evidence="9">CAU 1642</strain>
    </source>
</reference>
<evidence type="ECO:0000259" key="7">
    <source>
        <dbReference type="Pfam" id="PF00675"/>
    </source>
</evidence>
<keyword evidence="2" id="KW-0645">Protease</keyword>
<gene>
    <name evidence="9" type="ORF">M0G41_01420</name>
</gene>
<evidence type="ECO:0000313" key="10">
    <source>
        <dbReference type="Proteomes" id="UP001431449"/>
    </source>
</evidence>
<evidence type="ECO:0000259" key="8">
    <source>
        <dbReference type="Pfam" id="PF05193"/>
    </source>
</evidence>
<dbReference type="InterPro" id="IPR011249">
    <property type="entry name" value="Metalloenz_LuxS/M16"/>
</dbReference>
<keyword evidence="3" id="KW-0378">Hydrolase</keyword>
<dbReference type="InterPro" id="IPR050626">
    <property type="entry name" value="Peptidase_M16"/>
</dbReference>
<evidence type="ECO:0000256" key="5">
    <source>
        <dbReference type="ARBA" id="ARBA00023049"/>
    </source>
</evidence>
<dbReference type="InterPro" id="IPR011765">
    <property type="entry name" value="Pept_M16_N"/>
</dbReference>
<dbReference type="PANTHER" id="PTHR43690:SF17">
    <property type="entry name" value="PROTEIN YHJJ"/>
    <property type="match status" value="1"/>
</dbReference>
<comment type="caution">
    <text evidence="9">The sequence shown here is derived from an EMBL/GenBank/DDBJ whole genome shotgun (WGS) entry which is preliminary data.</text>
</comment>
<comment type="similarity">
    <text evidence="1">Belongs to the peptidase M16 family.</text>
</comment>
<dbReference type="SUPFAM" id="SSF63411">
    <property type="entry name" value="LuxS/MPP-like metallohydrolase"/>
    <property type="match status" value="4"/>
</dbReference>
<evidence type="ECO:0000256" key="3">
    <source>
        <dbReference type="ARBA" id="ARBA00022801"/>
    </source>
</evidence>
<dbReference type="Pfam" id="PF05193">
    <property type="entry name" value="Peptidase_M16_C"/>
    <property type="match status" value="2"/>
</dbReference>
<evidence type="ECO:0000256" key="6">
    <source>
        <dbReference type="SAM" id="MobiDB-lite"/>
    </source>
</evidence>
<dbReference type="EMBL" id="JALNMH010000001">
    <property type="protein sequence ID" value="MCK7592323.1"/>
    <property type="molecule type" value="Genomic_DNA"/>
</dbReference>
<feature type="domain" description="Peptidase M16 N-terminal" evidence="7">
    <location>
        <begin position="525"/>
        <end position="640"/>
    </location>
</feature>
<evidence type="ECO:0000256" key="1">
    <source>
        <dbReference type="ARBA" id="ARBA00007261"/>
    </source>
</evidence>
<keyword evidence="5" id="KW-0482">Metalloprotease</keyword>
<evidence type="ECO:0000256" key="2">
    <source>
        <dbReference type="ARBA" id="ARBA00022670"/>
    </source>
</evidence>
<dbReference type="InterPro" id="IPR007863">
    <property type="entry name" value="Peptidase_M16_C"/>
</dbReference>
<organism evidence="9 10">
    <name type="scientific">Pseudomarimonas salicorniae</name>
    <dbReference type="NCBI Taxonomy" id="2933270"/>
    <lineage>
        <taxon>Bacteria</taxon>
        <taxon>Pseudomonadati</taxon>
        <taxon>Pseudomonadota</taxon>
        <taxon>Gammaproteobacteria</taxon>
        <taxon>Lysobacterales</taxon>
        <taxon>Lysobacteraceae</taxon>
        <taxon>Pseudomarimonas</taxon>
    </lineage>
</organism>
<evidence type="ECO:0000313" key="9">
    <source>
        <dbReference type="EMBL" id="MCK7592323.1"/>
    </source>
</evidence>
<dbReference type="Gene3D" id="3.30.830.10">
    <property type="entry name" value="Metalloenzyme, LuxS/M16 peptidase-like"/>
    <property type="match status" value="4"/>
</dbReference>
<protein>
    <submittedName>
        <fullName evidence="9">Insulinase family protein</fullName>
    </submittedName>
</protein>
<dbReference type="PANTHER" id="PTHR43690">
    <property type="entry name" value="NARDILYSIN"/>
    <property type="match status" value="1"/>
</dbReference>
<accession>A0ABT0GCQ9</accession>
<sequence>MNFPNVTPEHEMKPVFRALGASLLALGISTALHAKTEVSIPVESFTLPNGLTVLVHEDRKAPIVAVNLWYHVGSKDEQPGKTGFAHLFEHLMFQGSENFKGEFFEPFEKVGATEQNGTTNFDRTNYFQNVPTTALDMALWMESDRMGHLLGAIDQALLDEQRGVVQNEKRQGENQPYGRRVFTELFRNLYPSGHPYSWPTIGLMEDLEAASLDDVKQWFRTWYGPNNAVLVLAGDIDVETAKKKVTRYFGDIPASATVPRLPTMIPERSERTRQVLEDRVPQTRIYRAWNTAQTGSEEATRLELVAQILGGGKSSRLSERLVLKEKLVDNINVFQWSNQLSGNFMIITTIKDGVDVAKVEQILDEEIARFRKDGPTAEELEQARTVIKAGFLRGIERVGGFGGKSDVLASCQVFTAKPDCFEDELETMAAATPAVLTASAAKWLGGGDHTLVIAPGEQALGAQPEKPFPTRSEDGKNDRVLTPDPKFSVVKTDVDRSKGVPSTDSFPDLSFPGLQRATLSNGIPVVLAERHEVPVVQLNMEFRGGYAADVGRRLGTSSFTMSMLDEGAGEYDAIGLSRRADSLGMQYGSGADLDGAEIYVSALKENLGPSLDLFADMVRRPTFPQDEIDRVKATWIAGIKQEKTRPNSLALRLMPPLLYGEGHSYAMPFSGSGTEASIGALTRDELVDFHQDLIRPDNATLVIVGDTTLKEIIPLLEKRFADWKAPEAKLEIPKIAEVAPPKAARVFLVDQPGATQANIFVGQLVPSTRDDKALEFDIANDVLGGTFSSRLNMKLREEKQWAYGAYSFTQGALGQRPWVAFSPVQIDKTVESLGELKSVISGFATGGVPIEAAEADKIKLNNVRSLPGAYETAGSVMNQIGSILRYDRPDNYVELYKQRTENLPLEAVRTAAATIRPEALTWVVVGDLKTIEQPIRELGLGEVTIMDADGKPKS</sequence>
<keyword evidence="4" id="KW-0862">Zinc</keyword>
<feature type="domain" description="Peptidase M16 C-terminal" evidence="8">
    <location>
        <begin position="681"/>
        <end position="849"/>
    </location>
</feature>
<keyword evidence="10" id="KW-1185">Reference proteome</keyword>
<name>A0ABT0GCQ9_9GAMM</name>
<feature type="region of interest" description="Disordered" evidence="6">
    <location>
        <begin position="459"/>
        <end position="484"/>
    </location>
</feature>
<proteinExistence type="inferred from homology"/>
<dbReference type="Pfam" id="PF00675">
    <property type="entry name" value="Peptidase_M16"/>
    <property type="match status" value="2"/>
</dbReference>
<feature type="compositionally biased region" description="Basic and acidic residues" evidence="6">
    <location>
        <begin position="471"/>
        <end position="481"/>
    </location>
</feature>